<dbReference type="EMBL" id="JACCHS010000033">
    <property type="protein sequence ID" value="NYT46724.1"/>
    <property type="molecule type" value="Genomic_DNA"/>
</dbReference>
<dbReference type="AlphaFoldDB" id="A0A7Z0MN35"/>
<dbReference type="SUPFAM" id="SSF102588">
    <property type="entry name" value="LmbE-like"/>
    <property type="match status" value="1"/>
</dbReference>
<organism evidence="1 2">
    <name type="scientific">Candidatus Methanofishera endochildressiae</name>
    <dbReference type="NCBI Taxonomy" id="2738884"/>
    <lineage>
        <taxon>Bacteria</taxon>
        <taxon>Pseudomonadati</taxon>
        <taxon>Pseudomonadota</taxon>
        <taxon>Gammaproteobacteria</taxon>
        <taxon>Candidatus Methanofishera</taxon>
    </lineage>
</organism>
<proteinExistence type="predicted"/>
<accession>A0A7Z0MN35</accession>
<comment type="caution">
    <text evidence="1">The sequence shown here is derived from an EMBL/GenBank/DDBJ whole genome shotgun (WGS) entry which is preliminary data.</text>
</comment>
<evidence type="ECO:0000313" key="1">
    <source>
        <dbReference type="EMBL" id="NYT46724.1"/>
    </source>
</evidence>
<protein>
    <submittedName>
        <fullName evidence="1">PIG-L family deacetylase</fullName>
    </submittedName>
</protein>
<dbReference type="InterPro" id="IPR003737">
    <property type="entry name" value="GlcNAc_PI_deacetylase-related"/>
</dbReference>
<dbReference type="InterPro" id="IPR024078">
    <property type="entry name" value="LmbE-like_dom_sf"/>
</dbReference>
<dbReference type="Gene3D" id="3.40.50.10320">
    <property type="entry name" value="LmbE-like"/>
    <property type="match status" value="1"/>
</dbReference>
<sequence>MLKKTLIVLLFIIIGAWLIYSSLTAKYKYDVNQDYQYALENSQHTPIQVQLKQGRFSYDSTQGWDTGFIRLNIAATLSGYFAEPYVEIISNTQRSVLSFERGVQGERYINLPTGLKQSQQTIQLVAHHLTIKDQQAEIILFANSVIQQQPRVLIIAPHPDDAEIAAYGFYSSNNSLILTITAGEAGPHTYDEIYSDTDLHYQVKGKLRVWDSITVPMLGGVIPEHAINLGYFDNTLEKMAKNQPQSVKSKYTAIDDVNHFRKQNLSSLTPVTDGEANWPALIGDIKQILQDYNPDIIVTPYPALDWHTDHKFSTHAVITAIKELGLQHGQLFLYTNHLTANNYFPYGEQGELAPIPPDFNQSLYFDSIYSFMLPKPKDKIFALEAMHDLRLDTSWLDIPGAFKTLWTTLGNKLLLKDQTYFRRAARANELFLVVNFSSLYKIETINSLNK</sequence>
<gene>
    <name evidence="1" type="ORF">H0A75_02795</name>
</gene>
<name>A0A7Z0MN35_9GAMM</name>
<dbReference type="Proteomes" id="UP000537890">
    <property type="component" value="Unassembled WGS sequence"/>
</dbReference>
<reference evidence="1 2" key="1">
    <citation type="submission" date="2020-05" db="EMBL/GenBank/DDBJ databases">
        <title>Horizontal transmission and recombination maintain forever young bacterial symbiont genomes.</title>
        <authorList>
            <person name="Russell S.L."/>
            <person name="Pepper-Tunick E."/>
            <person name="Svedberg J."/>
            <person name="Byrne A."/>
            <person name="Ruelas Castillo J."/>
            <person name="Vollmers C."/>
            <person name="Beinart R.A."/>
            <person name="Corbett-Detig R."/>
        </authorList>
    </citation>
    <scope>NUCLEOTIDE SEQUENCE [LARGE SCALE GENOMIC DNA]</scope>
    <source>
        <strain evidence="1">4727-3</strain>
    </source>
</reference>
<evidence type="ECO:0000313" key="2">
    <source>
        <dbReference type="Proteomes" id="UP000537890"/>
    </source>
</evidence>
<dbReference type="Pfam" id="PF02585">
    <property type="entry name" value="PIG-L"/>
    <property type="match status" value="1"/>
</dbReference>